<dbReference type="InterPro" id="IPR029062">
    <property type="entry name" value="Class_I_gatase-like"/>
</dbReference>
<feature type="domain" description="HTH araC/xylS-type" evidence="5">
    <location>
        <begin position="241"/>
        <end position="339"/>
    </location>
</feature>
<dbReference type="InterPro" id="IPR018062">
    <property type="entry name" value="HTH_AraC-typ_CS"/>
</dbReference>
<keyword evidence="3" id="KW-0804">Transcription</keyword>
<evidence type="ECO:0000259" key="5">
    <source>
        <dbReference type="PROSITE" id="PS01124"/>
    </source>
</evidence>
<dbReference type="GO" id="GO:0043565">
    <property type="term" value="F:sequence-specific DNA binding"/>
    <property type="evidence" value="ECO:0007669"/>
    <property type="project" value="InterPro"/>
</dbReference>
<dbReference type="InterPro" id="IPR002818">
    <property type="entry name" value="DJ-1/PfpI"/>
</dbReference>
<evidence type="ECO:0000256" key="4">
    <source>
        <dbReference type="SAM" id="MobiDB-lite"/>
    </source>
</evidence>
<keyword evidence="7" id="KW-1185">Reference proteome</keyword>
<dbReference type="InterPro" id="IPR009057">
    <property type="entry name" value="Homeodomain-like_sf"/>
</dbReference>
<evidence type="ECO:0000256" key="2">
    <source>
        <dbReference type="ARBA" id="ARBA00023125"/>
    </source>
</evidence>
<name>A0A1I7MYQ9_9HYPH</name>
<dbReference type="InterPro" id="IPR020449">
    <property type="entry name" value="Tscrpt_reg_AraC-type_HTH"/>
</dbReference>
<keyword evidence="1" id="KW-0805">Transcription regulation</keyword>
<dbReference type="PANTHER" id="PTHR43280">
    <property type="entry name" value="ARAC-FAMILY TRANSCRIPTIONAL REGULATOR"/>
    <property type="match status" value="1"/>
</dbReference>
<dbReference type="AlphaFoldDB" id="A0A1I7MYQ9"/>
<dbReference type="PROSITE" id="PS00041">
    <property type="entry name" value="HTH_ARAC_FAMILY_1"/>
    <property type="match status" value="1"/>
</dbReference>
<accession>A0A1I7MYQ9</accession>
<dbReference type="Gene3D" id="3.40.50.880">
    <property type="match status" value="1"/>
</dbReference>
<evidence type="ECO:0000256" key="3">
    <source>
        <dbReference type="ARBA" id="ARBA00023163"/>
    </source>
</evidence>
<reference evidence="7" key="1">
    <citation type="submission" date="2016-10" db="EMBL/GenBank/DDBJ databases">
        <authorList>
            <person name="Varghese N."/>
            <person name="Submissions S."/>
        </authorList>
    </citation>
    <scope>NUCLEOTIDE SEQUENCE [LARGE SCALE GENOMIC DNA]</scope>
    <source>
        <strain evidence="7">DSM 1565</strain>
    </source>
</reference>
<feature type="region of interest" description="Disordered" evidence="4">
    <location>
        <begin position="363"/>
        <end position="383"/>
    </location>
</feature>
<organism evidence="6 7">
    <name type="scientific">Hyphomicrobium facile</name>
    <dbReference type="NCBI Taxonomy" id="51670"/>
    <lineage>
        <taxon>Bacteria</taxon>
        <taxon>Pseudomonadati</taxon>
        <taxon>Pseudomonadota</taxon>
        <taxon>Alphaproteobacteria</taxon>
        <taxon>Hyphomicrobiales</taxon>
        <taxon>Hyphomicrobiaceae</taxon>
        <taxon>Hyphomicrobium</taxon>
    </lineage>
</organism>
<evidence type="ECO:0000256" key="1">
    <source>
        <dbReference type="ARBA" id="ARBA00023015"/>
    </source>
</evidence>
<proteinExistence type="predicted"/>
<dbReference type="InterPro" id="IPR018060">
    <property type="entry name" value="HTH_AraC"/>
</dbReference>
<dbReference type="PRINTS" id="PR00032">
    <property type="entry name" value="HTHARAC"/>
</dbReference>
<dbReference type="PANTHER" id="PTHR43280:SF28">
    <property type="entry name" value="HTH-TYPE TRANSCRIPTIONAL ACTIVATOR RHAS"/>
    <property type="match status" value="1"/>
</dbReference>
<keyword evidence="2 6" id="KW-0238">DNA-binding</keyword>
<sequence>MEHRKTPGCAVNELPPSSGQKMHPMLAAAYQVRVLVLPGSTELDLTLHQELFRVANGLLNKSLFCVDILTIDDQNVTLANGRAIMPTATLNLSGECALSIVLSHINPDPALIPVIHSAVRKLAKTSTLIAAADQAPLLLASAGLLDGRIATCHVDLMLAARESYPAVEFVDQLWIRDGDFLTYPGHLSTVDTMVEYIGEILGAEFAEALSAELISHSPRSPRLSQRSTRNTVEGNNDRRVQKAVDIMRSHIEAPLSIPAIAEKVGVSTRSLEVLWRNVLGSSPQLFYMRERINHSCSLLLFSGLSITEISCACGFSSGASFSRAFADLTGLSPREYRRKHGNKIAPAVLLKNRMTRRAQSVEAVASGAAKREPRSTLKGTRVS</sequence>
<dbReference type="SMART" id="SM00342">
    <property type="entry name" value="HTH_ARAC"/>
    <property type="match status" value="1"/>
</dbReference>
<dbReference type="Proteomes" id="UP000199423">
    <property type="component" value="Unassembled WGS sequence"/>
</dbReference>
<dbReference type="PROSITE" id="PS01124">
    <property type="entry name" value="HTH_ARAC_FAMILY_2"/>
    <property type="match status" value="1"/>
</dbReference>
<gene>
    <name evidence="6" type="ORF">SAMN04488557_0792</name>
</gene>
<dbReference type="SUPFAM" id="SSF46689">
    <property type="entry name" value="Homeodomain-like"/>
    <property type="match status" value="2"/>
</dbReference>
<evidence type="ECO:0000313" key="7">
    <source>
        <dbReference type="Proteomes" id="UP000199423"/>
    </source>
</evidence>
<dbReference type="Pfam" id="PF12833">
    <property type="entry name" value="HTH_18"/>
    <property type="match status" value="1"/>
</dbReference>
<dbReference type="Gene3D" id="1.10.10.60">
    <property type="entry name" value="Homeodomain-like"/>
    <property type="match status" value="1"/>
</dbReference>
<evidence type="ECO:0000313" key="6">
    <source>
        <dbReference type="EMBL" id="SFV27569.1"/>
    </source>
</evidence>
<dbReference type="EMBL" id="FPCH01000001">
    <property type="protein sequence ID" value="SFV27569.1"/>
    <property type="molecule type" value="Genomic_DNA"/>
</dbReference>
<dbReference type="Pfam" id="PF01965">
    <property type="entry name" value="DJ-1_PfpI"/>
    <property type="match status" value="1"/>
</dbReference>
<dbReference type="OrthoDB" id="9793422at2"/>
<dbReference type="STRING" id="51670.SAMN04488557_0792"/>
<dbReference type="GO" id="GO:0003700">
    <property type="term" value="F:DNA-binding transcription factor activity"/>
    <property type="evidence" value="ECO:0007669"/>
    <property type="project" value="InterPro"/>
</dbReference>
<dbReference type="SUPFAM" id="SSF52317">
    <property type="entry name" value="Class I glutamine amidotransferase-like"/>
    <property type="match status" value="1"/>
</dbReference>
<protein>
    <submittedName>
        <fullName evidence="6">Transcriptional regulator GlxA family, contains an amidase domain and an AraC-type DNA-binding HTH domain</fullName>
    </submittedName>
</protein>